<evidence type="ECO:0000313" key="2">
    <source>
        <dbReference type="EMBL" id="KAF2703139.1"/>
    </source>
</evidence>
<gene>
    <name evidence="2" type="ORF">K504DRAFT_539141</name>
</gene>
<keyword evidence="1" id="KW-1133">Transmembrane helix</keyword>
<evidence type="ECO:0008006" key="4">
    <source>
        <dbReference type="Google" id="ProtNLM"/>
    </source>
</evidence>
<evidence type="ECO:0000313" key="3">
    <source>
        <dbReference type="Proteomes" id="UP000799428"/>
    </source>
</evidence>
<keyword evidence="1" id="KW-0472">Membrane</keyword>
<reference evidence="2" key="1">
    <citation type="journal article" date="2020" name="Stud. Mycol.">
        <title>101 Dothideomycetes genomes: a test case for predicting lifestyles and emergence of pathogens.</title>
        <authorList>
            <person name="Haridas S."/>
            <person name="Albert R."/>
            <person name="Binder M."/>
            <person name="Bloem J."/>
            <person name="Labutti K."/>
            <person name="Salamov A."/>
            <person name="Andreopoulos B."/>
            <person name="Baker S."/>
            <person name="Barry K."/>
            <person name="Bills G."/>
            <person name="Bluhm B."/>
            <person name="Cannon C."/>
            <person name="Castanera R."/>
            <person name="Culley D."/>
            <person name="Daum C."/>
            <person name="Ezra D."/>
            <person name="Gonzalez J."/>
            <person name="Henrissat B."/>
            <person name="Kuo A."/>
            <person name="Liang C."/>
            <person name="Lipzen A."/>
            <person name="Lutzoni F."/>
            <person name="Magnuson J."/>
            <person name="Mondo S."/>
            <person name="Nolan M."/>
            <person name="Ohm R."/>
            <person name="Pangilinan J."/>
            <person name="Park H.-J."/>
            <person name="Ramirez L."/>
            <person name="Alfaro M."/>
            <person name="Sun H."/>
            <person name="Tritt A."/>
            <person name="Yoshinaga Y."/>
            <person name="Zwiers L.-H."/>
            <person name="Turgeon B."/>
            <person name="Goodwin S."/>
            <person name="Spatafora J."/>
            <person name="Crous P."/>
            <person name="Grigoriev I."/>
        </authorList>
    </citation>
    <scope>NUCLEOTIDE SEQUENCE</scope>
    <source>
        <strain evidence="2">CBS 279.74</strain>
    </source>
</reference>
<proteinExistence type="predicted"/>
<dbReference type="Proteomes" id="UP000799428">
    <property type="component" value="Unassembled WGS sequence"/>
</dbReference>
<keyword evidence="3" id="KW-1185">Reference proteome</keyword>
<sequence>MSTTLASSNTFIRRALNDPNLANNAVAELMNLVVRKTKKTKKTKKKIKAGAIIGIVIGIVVLILILCIILFLVRKRSQKKKKKILHDGQNMQTVV</sequence>
<dbReference type="EMBL" id="MU005789">
    <property type="protein sequence ID" value="KAF2703139.1"/>
    <property type="molecule type" value="Genomic_DNA"/>
</dbReference>
<keyword evidence="1" id="KW-0812">Transmembrane</keyword>
<protein>
    <recommendedName>
        <fullName evidence="4">Mid2 domain-containing protein</fullName>
    </recommendedName>
</protein>
<name>A0A6G1JR91_9PLEO</name>
<feature type="transmembrane region" description="Helical" evidence="1">
    <location>
        <begin position="49"/>
        <end position="73"/>
    </location>
</feature>
<dbReference type="AlphaFoldDB" id="A0A6G1JR91"/>
<accession>A0A6G1JR91</accession>
<organism evidence="2 3">
    <name type="scientific">Pleomassaria siparia CBS 279.74</name>
    <dbReference type="NCBI Taxonomy" id="1314801"/>
    <lineage>
        <taxon>Eukaryota</taxon>
        <taxon>Fungi</taxon>
        <taxon>Dikarya</taxon>
        <taxon>Ascomycota</taxon>
        <taxon>Pezizomycotina</taxon>
        <taxon>Dothideomycetes</taxon>
        <taxon>Pleosporomycetidae</taxon>
        <taxon>Pleosporales</taxon>
        <taxon>Pleomassariaceae</taxon>
        <taxon>Pleomassaria</taxon>
    </lineage>
</organism>
<evidence type="ECO:0000256" key="1">
    <source>
        <dbReference type="SAM" id="Phobius"/>
    </source>
</evidence>